<sequence>MHKVALDDGRESTLERWGEQGPAILCIHGMTSSRRSWQRLAEHLASRYRVYAYDQRGHGDFANCSAPMTLARCTADAAAVARKIGEPIELLVGHSWGGAVALASAQQIAARNVLAIDPMLVQLPSQWYEEFIDDLTVQFSQHGEARDRSIREAYSSWHPVDVEGKVHAVSTMSLAPILGLRDANPAKTWDLRESTLAYRLPLLLALPNAEESIIPRDCYDRLLRGAAPGTVVASIPEGDHNLHRTAFEPFVAALDRWLEMRGLP</sequence>
<accession>E6PJ53</accession>
<reference evidence="2" key="1">
    <citation type="submission" date="2009-10" db="EMBL/GenBank/DDBJ databases">
        <title>Diversity of trophic interactions inside an arsenic-rich microbial ecosystem.</title>
        <authorList>
            <person name="Bertin P.N."/>
            <person name="Heinrich-Salmeron A."/>
            <person name="Pelletier E."/>
            <person name="Goulhen-Chollet F."/>
            <person name="Arsene-Ploetze F."/>
            <person name="Gallien S."/>
            <person name="Calteau A."/>
            <person name="Vallenet D."/>
            <person name="Casiot C."/>
            <person name="Chane-Woon-Ming B."/>
            <person name="Giloteaux L."/>
            <person name="Barakat M."/>
            <person name="Bonnefoy V."/>
            <person name="Bruneel O."/>
            <person name="Chandler M."/>
            <person name="Cleiss J."/>
            <person name="Duran R."/>
            <person name="Elbaz-Poulichet F."/>
            <person name="Fonknechten N."/>
            <person name="Lauga B."/>
            <person name="Mornico D."/>
            <person name="Ortet P."/>
            <person name="Schaeffer C."/>
            <person name="Siguier P."/>
            <person name="Alexander Thil Smith A."/>
            <person name="Van Dorsselaer A."/>
            <person name="Weissenbach J."/>
            <person name="Medigue C."/>
            <person name="Le Paslier D."/>
        </authorList>
    </citation>
    <scope>NUCLEOTIDE SEQUENCE</scope>
</reference>
<dbReference type="PANTHER" id="PTHR43798">
    <property type="entry name" value="MONOACYLGLYCEROL LIPASE"/>
    <property type="match status" value="1"/>
</dbReference>
<evidence type="ECO:0000313" key="2">
    <source>
        <dbReference type="EMBL" id="CBH76495.1"/>
    </source>
</evidence>
<dbReference type="Pfam" id="PF12697">
    <property type="entry name" value="Abhydrolase_6"/>
    <property type="match status" value="1"/>
</dbReference>
<organism evidence="2">
    <name type="scientific">mine drainage metagenome</name>
    <dbReference type="NCBI Taxonomy" id="410659"/>
    <lineage>
        <taxon>unclassified sequences</taxon>
        <taxon>metagenomes</taxon>
        <taxon>ecological metagenomes</taxon>
    </lineage>
</organism>
<name>E6PJ53_9ZZZZ</name>
<dbReference type="SUPFAM" id="SSF53474">
    <property type="entry name" value="alpha/beta-Hydrolases"/>
    <property type="match status" value="1"/>
</dbReference>
<dbReference type="PRINTS" id="PR00111">
    <property type="entry name" value="ABHYDROLASE"/>
</dbReference>
<dbReference type="InterPro" id="IPR000073">
    <property type="entry name" value="AB_hydrolase_1"/>
</dbReference>
<dbReference type="Gene3D" id="3.40.50.1820">
    <property type="entry name" value="alpha/beta hydrolase"/>
    <property type="match status" value="1"/>
</dbReference>
<feature type="domain" description="AB hydrolase-1" evidence="1">
    <location>
        <begin position="24"/>
        <end position="253"/>
    </location>
</feature>
<protein>
    <recommendedName>
        <fullName evidence="1">AB hydrolase-1 domain-containing protein</fullName>
    </recommendedName>
</protein>
<dbReference type="PANTHER" id="PTHR43798:SF33">
    <property type="entry name" value="HYDROLASE, PUTATIVE (AFU_ORTHOLOGUE AFUA_2G14860)-RELATED"/>
    <property type="match status" value="1"/>
</dbReference>
<evidence type="ECO:0000259" key="1">
    <source>
        <dbReference type="Pfam" id="PF12697"/>
    </source>
</evidence>
<dbReference type="InterPro" id="IPR029058">
    <property type="entry name" value="AB_hydrolase_fold"/>
</dbReference>
<dbReference type="GO" id="GO:0016020">
    <property type="term" value="C:membrane"/>
    <property type="evidence" value="ECO:0007669"/>
    <property type="project" value="TreeGrafter"/>
</dbReference>
<proteinExistence type="predicted"/>
<dbReference type="EMBL" id="CABL01000019">
    <property type="protein sequence ID" value="CBH76495.1"/>
    <property type="molecule type" value="Genomic_DNA"/>
</dbReference>
<dbReference type="InterPro" id="IPR050266">
    <property type="entry name" value="AB_hydrolase_sf"/>
</dbReference>
<comment type="caution">
    <text evidence="2">The sequence shown here is derived from an EMBL/GenBank/DDBJ whole genome shotgun (WGS) entry which is preliminary data.</text>
</comment>
<dbReference type="AlphaFoldDB" id="E6PJ53"/>
<gene>
    <name evidence="2" type="ORF">CARN1_0975</name>
</gene>